<dbReference type="EMBL" id="JBHUKU010000028">
    <property type="protein sequence ID" value="MFD2465065.1"/>
    <property type="molecule type" value="Genomic_DNA"/>
</dbReference>
<dbReference type="RefSeq" id="WP_345399066.1">
    <property type="nucleotide sequence ID" value="NZ_BAABHG010000010.1"/>
</dbReference>
<dbReference type="InterPro" id="IPR035994">
    <property type="entry name" value="Nucleoside_phosphorylase_sf"/>
</dbReference>
<evidence type="ECO:0000259" key="2">
    <source>
        <dbReference type="Pfam" id="PF01048"/>
    </source>
</evidence>
<dbReference type="InterPro" id="IPR000845">
    <property type="entry name" value="Nucleoside_phosphorylase_d"/>
</dbReference>
<gene>
    <name evidence="3" type="ORF">ACFSYJ_41050</name>
</gene>
<feature type="domain" description="Nucleoside phosphorylase" evidence="2">
    <location>
        <begin position="2"/>
        <end position="241"/>
    </location>
</feature>
<reference evidence="4" key="1">
    <citation type="journal article" date="2019" name="Int. J. Syst. Evol. Microbiol.">
        <title>The Global Catalogue of Microorganisms (GCM) 10K type strain sequencing project: providing services to taxonomists for standard genome sequencing and annotation.</title>
        <authorList>
            <consortium name="The Broad Institute Genomics Platform"/>
            <consortium name="The Broad Institute Genome Sequencing Center for Infectious Disease"/>
            <person name="Wu L."/>
            <person name="Ma J."/>
        </authorList>
    </citation>
    <scope>NUCLEOTIDE SEQUENCE [LARGE SCALE GENOMIC DNA]</scope>
    <source>
        <strain evidence="4">CGMCC 4.7643</strain>
    </source>
</reference>
<dbReference type="Proteomes" id="UP001597419">
    <property type="component" value="Unassembled WGS sequence"/>
</dbReference>
<comment type="caution">
    <text evidence="3">The sequence shown here is derived from an EMBL/GenBank/DDBJ whole genome shotgun (WGS) entry which is preliminary data.</text>
</comment>
<dbReference type="PANTHER" id="PTHR46832">
    <property type="entry name" value="5'-METHYLTHIOADENOSINE/S-ADENOSYLHOMOCYSTEINE NUCLEOSIDASE"/>
    <property type="match status" value="1"/>
</dbReference>
<protein>
    <submittedName>
        <fullName evidence="3">5'-methylthioadenosine/S-adenosylhomocysteine nucleosidase</fullName>
    </submittedName>
</protein>
<dbReference type="PANTHER" id="PTHR46832:SF1">
    <property type="entry name" value="5'-METHYLTHIOADENOSINE_S-ADENOSYLHOMOCYSTEINE NUCLEOSIDASE"/>
    <property type="match status" value="1"/>
</dbReference>
<dbReference type="Pfam" id="PF01048">
    <property type="entry name" value="PNP_UDP_1"/>
    <property type="match status" value="1"/>
</dbReference>
<proteinExistence type="predicted"/>
<feature type="region of interest" description="Disordered" evidence="1">
    <location>
        <begin position="245"/>
        <end position="287"/>
    </location>
</feature>
<evidence type="ECO:0000313" key="4">
    <source>
        <dbReference type="Proteomes" id="UP001597419"/>
    </source>
</evidence>
<organism evidence="3 4">
    <name type="scientific">Amycolatopsis samaneae</name>
    <dbReference type="NCBI Taxonomy" id="664691"/>
    <lineage>
        <taxon>Bacteria</taxon>
        <taxon>Bacillati</taxon>
        <taxon>Actinomycetota</taxon>
        <taxon>Actinomycetes</taxon>
        <taxon>Pseudonocardiales</taxon>
        <taxon>Pseudonocardiaceae</taxon>
        <taxon>Amycolatopsis</taxon>
    </lineage>
</organism>
<sequence>MIVVLTALEVEHAAVRAHLTDVERHRHRAGTIFDVGTLSARPGRRVALAATGMGNITAAALTERAIAEFDPSMMLFVGVAGGLRDWLRLGDVVVATRVYGYHGGRSEDDEFLTRPRAWETSHRAEQTARWLARSADWFQQPPSAEPARAPMVHFEPVAAGDVVLNSRVSDLAHQLHRSYNDAVAIEMESAGFAAAGHLNDRVPSITVRGISDLAGGAKDQTDGEGWQQVAARNAAAFAVAVAADLEEDEREPPERGEPSGVHVRNHFSGKARSVIQTGVHHGDINIG</sequence>
<dbReference type="Gene3D" id="3.40.50.1580">
    <property type="entry name" value="Nucleoside phosphorylase domain"/>
    <property type="match status" value="1"/>
</dbReference>
<keyword evidence="4" id="KW-1185">Reference proteome</keyword>
<dbReference type="CDD" id="cd09008">
    <property type="entry name" value="MTAN"/>
    <property type="match status" value="1"/>
</dbReference>
<name>A0ABW5GWM2_9PSEU</name>
<evidence type="ECO:0000256" key="1">
    <source>
        <dbReference type="SAM" id="MobiDB-lite"/>
    </source>
</evidence>
<accession>A0ABW5GWM2</accession>
<evidence type="ECO:0000313" key="3">
    <source>
        <dbReference type="EMBL" id="MFD2465065.1"/>
    </source>
</evidence>
<dbReference type="SUPFAM" id="SSF53167">
    <property type="entry name" value="Purine and uridine phosphorylases"/>
    <property type="match status" value="1"/>
</dbReference>